<comment type="caution">
    <text evidence="1">The sequence shown here is derived from an EMBL/GenBank/DDBJ whole genome shotgun (WGS) entry which is preliminary data.</text>
</comment>
<dbReference type="EMBL" id="JAKNFS010000021">
    <property type="protein sequence ID" value="MCG4766578.1"/>
    <property type="molecule type" value="Genomic_DNA"/>
</dbReference>
<dbReference type="AlphaFoldDB" id="A0AAE3JVC5"/>
<sequence length="224" mass="26457">MKLVHVDLEKPIAIHRNCPTEWIIESPELFLKYVEQLQKQNQGEEGNFVLSKADTELNMKRDVELILTPFSLDFADHRIQKRLFTELVKSAQNEEMFLETQRIIAELKKYIYQLEAVSGYELEQNEEIDLSALLKLMGVQTETEKEMGLLEKLTQYIKVMAELLQKELVILINIRSYLNETQINKLSQMACYYEISLLFIENIQRDFSNQREYYIIDKDGCDVY</sequence>
<name>A0AAE3JVC5_9FIRM</name>
<evidence type="ECO:0000313" key="2">
    <source>
        <dbReference type="Proteomes" id="UP001199915"/>
    </source>
</evidence>
<reference evidence="1" key="1">
    <citation type="submission" date="2022-01" db="EMBL/GenBank/DDBJ databases">
        <title>Collection of gut derived symbiotic bacterial strains cultured from healthy donors.</title>
        <authorList>
            <person name="Lin H."/>
            <person name="Kohout C."/>
            <person name="Waligurski E."/>
            <person name="Pamer E.G."/>
        </authorList>
    </citation>
    <scope>NUCLEOTIDE SEQUENCE</scope>
    <source>
        <strain evidence="1">DFI.5.49</strain>
    </source>
</reference>
<dbReference type="InterPro" id="IPR010146">
    <property type="entry name" value="CRISPR-assoc_prot_Csn2-typ"/>
</dbReference>
<dbReference type="RefSeq" id="WP_117804998.1">
    <property type="nucleotide sequence ID" value="NZ_JAKNFS010000021.1"/>
</dbReference>
<gene>
    <name evidence="1" type="primary">csn2</name>
    <name evidence="1" type="ORF">L0N21_13840</name>
</gene>
<dbReference type="Gene3D" id="3.40.50.11940">
    <property type="match status" value="2"/>
</dbReference>
<accession>A0AAE3JVC5</accession>
<dbReference type="InterPro" id="IPR038600">
    <property type="entry name" value="Csn2_sf"/>
</dbReference>
<dbReference type="Pfam" id="PF09711">
    <property type="entry name" value="Cas_Csn2"/>
    <property type="match status" value="1"/>
</dbReference>
<dbReference type="NCBIfam" id="TIGR01866">
    <property type="entry name" value="cas_Csn2"/>
    <property type="match status" value="1"/>
</dbReference>
<organism evidence="1 2">
    <name type="scientific">Fusicatenibacter saccharivorans</name>
    <dbReference type="NCBI Taxonomy" id="1150298"/>
    <lineage>
        <taxon>Bacteria</taxon>
        <taxon>Bacillati</taxon>
        <taxon>Bacillota</taxon>
        <taxon>Clostridia</taxon>
        <taxon>Lachnospirales</taxon>
        <taxon>Lachnospiraceae</taxon>
        <taxon>Fusicatenibacter</taxon>
    </lineage>
</organism>
<protein>
    <submittedName>
        <fullName evidence="1">Type II-A CRISPR-associated protein Csn2</fullName>
    </submittedName>
</protein>
<proteinExistence type="predicted"/>
<dbReference type="Proteomes" id="UP001199915">
    <property type="component" value="Unassembled WGS sequence"/>
</dbReference>
<evidence type="ECO:0000313" key="1">
    <source>
        <dbReference type="EMBL" id="MCG4766578.1"/>
    </source>
</evidence>